<gene>
    <name evidence="1" type="ORF">SSCH_1730002</name>
</gene>
<name>A0A0B7MK71_9FIRM</name>
<keyword evidence="2" id="KW-1185">Reference proteome</keyword>
<evidence type="ECO:0000313" key="1">
    <source>
        <dbReference type="EMBL" id="CEO88321.1"/>
    </source>
</evidence>
<proteinExistence type="predicted"/>
<dbReference type="Proteomes" id="UP000046155">
    <property type="component" value="Unassembled WGS sequence"/>
</dbReference>
<reference evidence="2" key="1">
    <citation type="submission" date="2015-01" db="EMBL/GenBank/DDBJ databases">
        <authorList>
            <person name="Manzoor Shahid"/>
            <person name="Zubair Saima"/>
        </authorList>
    </citation>
    <scope>NUCLEOTIDE SEQUENCE [LARGE SCALE GENOMIC DNA]</scope>
    <source>
        <strain evidence="2">Sp3</strain>
    </source>
</reference>
<dbReference type="AlphaFoldDB" id="A0A0B7MK71"/>
<sequence length="111" mass="12330">MAVVSASVSSESGVLSFDEEHNKTVEIKNDSNRNKRVNLELSVQDDHQVTGSVLVEVVNNDGSIALKEDLTAGDSIKDSFFFSRGGNEKIIVTPKDFEGTVRYKVFRILFY</sequence>
<dbReference type="EMBL" id="CDRZ01000083">
    <property type="protein sequence ID" value="CEO88321.1"/>
    <property type="molecule type" value="Genomic_DNA"/>
</dbReference>
<evidence type="ECO:0000313" key="2">
    <source>
        <dbReference type="Proteomes" id="UP000046155"/>
    </source>
</evidence>
<accession>A0A0B7MK71</accession>
<organism evidence="1 2">
    <name type="scientific">Syntrophaceticus schinkii</name>
    <dbReference type="NCBI Taxonomy" id="499207"/>
    <lineage>
        <taxon>Bacteria</taxon>
        <taxon>Bacillati</taxon>
        <taxon>Bacillota</taxon>
        <taxon>Clostridia</taxon>
        <taxon>Thermoanaerobacterales</taxon>
        <taxon>Thermoanaerobacterales Family III. Incertae Sedis</taxon>
        <taxon>Syntrophaceticus</taxon>
    </lineage>
</organism>
<protein>
    <submittedName>
        <fullName evidence="1">Uncharacterized protein</fullName>
    </submittedName>
</protein>